<dbReference type="InterPro" id="IPR011990">
    <property type="entry name" value="TPR-like_helical_dom_sf"/>
</dbReference>
<dbReference type="Gene3D" id="3.40.50.300">
    <property type="entry name" value="P-loop containing nucleotide triphosphate hydrolases"/>
    <property type="match status" value="1"/>
</dbReference>
<dbReference type="SUPFAM" id="SSF52540">
    <property type="entry name" value="P-loop containing nucleoside triphosphate hydrolases"/>
    <property type="match status" value="1"/>
</dbReference>
<dbReference type="Gene3D" id="1.25.40.10">
    <property type="entry name" value="Tetratricopeptide repeat domain"/>
    <property type="match status" value="2"/>
</dbReference>
<dbReference type="PANTHER" id="PTHR47691">
    <property type="entry name" value="REGULATOR-RELATED"/>
    <property type="match status" value="1"/>
</dbReference>
<reference evidence="4" key="1">
    <citation type="submission" date="2020-10" db="EMBL/GenBank/DDBJ databases">
        <title>Taxonomic study of unclassified bacteria belonging to the class Ktedonobacteria.</title>
        <authorList>
            <person name="Yabe S."/>
            <person name="Wang C.M."/>
            <person name="Zheng Y."/>
            <person name="Sakai Y."/>
            <person name="Cavaletti L."/>
            <person name="Monciardini P."/>
            <person name="Donadio S."/>
        </authorList>
    </citation>
    <scope>NUCLEOTIDE SEQUENCE</scope>
    <source>
        <strain evidence="4">SOSP1-1</strain>
    </source>
</reference>
<dbReference type="SUPFAM" id="SSF47413">
    <property type="entry name" value="lambda repressor-like DNA-binding domains"/>
    <property type="match status" value="1"/>
</dbReference>
<dbReference type="Proteomes" id="UP000612362">
    <property type="component" value="Unassembled WGS sequence"/>
</dbReference>
<evidence type="ECO:0000313" key="4">
    <source>
        <dbReference type="EMBL" id="GHO41921.1"/>
    </source>
</evidence>
<dbReference type="InterPro" id="IPR001387">
    <property type="entry name" value="Cro/C1-type_HTH"/>
</dbReference>
<dbReference type="EMBL" id="BNJF01000001">
    <property type="protein sequence ID" value="GHO41921.1"/>
    <property type="molecule type" value="Genomic_DNA"/>
</dbReference>
<feature type="repeat" description="TPR" evidence="1">
    <location>
        <begin position="681"/>
        <end position="714"/>
    </location>
</feature>
<dbReference type="Pfam" id="PF00931">
    <property type="entry name" value="NB-ARC"/>
    <property type="match status" value="1"/>
</dbReference>
<dbReference type="SMART" id="SM00530">
    <property type="entry name" value="HTH_XRE"/>
    <property type="match status" value="1"/>
</dbReference>
<dbReference type="AlphaFoldDB" id="A0A8J3MPM7"/>
<dbReference type="InterPro" id="IPR010982">
    <property type="entry name" value="Lambda_DNA-bd_dom_sf"/>
</dbReference>
<dbReference type="PROSITE" id="PS50005">
    <property type="entry name" value="TPR"/>
    <property type="match status" value="1"/>
</dbReference>
<comment type="caution">
    <text evidence="4">The sequence shown here is derived from an EMBL/GenBank/DDBJ whole genome shotgun (WGS) entry which is preliminary data.</text>
</comment>
<dbReference type="Gene3D" id="1.10.260.40">
    <property type="entry name" value="lambda repressor-like DNA-binding domains"/>
    <property type="match status" value="1"/>
</dbReference>
<accession>A0A8J3MPM7</accession>
<proteinExistence type="predicted"/>
<dbReference type="Pfam" id="PF13424">
    <property type="entry name" value="TPR_12"/>
    <property type="match status" value="3"/>
</dbReference>
<dbReference type="PANTHER" id="PTHR47691:SF3">
    <property type="entry name" value="HTH-TYPE TRANSCRIPTIONAL REGULATOR RV0890C-RELATED"/>
    <property type="match status" value="1"/>
</dbReference>
<evidence type="ECO:0000259" key="3">
    <source>
        <dbReference type="PROSITE" id="PS50943"/>
    </source>
</evidence>
<name>A0A8J3MPM7_9CHLR</name>
<dbReference type="GO" id="GO:0043531">
    <property type="term" value="F:ADP binding"/>
    <property type="evidence" value="ECO:0007669"/>
    <property type="project" value="InterPro"/>
</dbReference>
<dbReference type="InterPro" id="IPR019734">
    <property type="entry name" value="TPR_rpt"/>
</dbReference>
<dbReference type="SMART" id="SM00028">
    <property type="entry name" value="TPR"/>
    <property type="match status" value="7"/>
</dbReference>
<organism evidence="4 5">
    <name type="scientific">Ktedonospora formicarum</name>
    <dbReference type="NCBI Taxonomy" id="2778364"/>
    <lineage>
        <taxon>Bacteria</taxon>
        <taxon>Bacillati</taxon>
        <taxon>Chloroflexota</taxon>
        <taxon>Ktedonobacteria</taxon>
        <taxon>Ktedonobacterales</taxon>
        <taxon>Ktedonobacteraceae</taxon>
        <taxon>Ktedonospora</taxon>
    </lineage>
</organism>
<dbReference type="InterPro" id="IPR027417">
    <property type="entry name" value="P-loop_NTPase"/>
</dbReference>
<evidence type="ECO:0000256" key="1">
    <source>
        <dbReference type="PROSITE-ProRule" id="PRU00339"/>
    </source>
</evidence>
<keyword evidence="1" id="KW-0802">TPR repeat</keyword>
<dbReference type="SUPFAM" id="SSF48452">
    <property type="entry name" value="TPR-like"/>
    <property type="match status" value="3"/>
</dbReference>
<evidence type="ECO:0000256" key="2">
    <source>
        <dbReference type="SAM" id="MobiDB-lite"/>
    </source>
</evidence>
<protein>
    <recommendedName>
        <fullName evidence="3">HTH cro/C1-type domain-containing protein</fullName>
    </recommendedName>
</protein>
<feature type="domain" description="HTH cro/C1-type" evidence="3">
    <location>
        <begin position="13"/>
        <end position="67"/>
    </location>
</feature>
<dbReference type="PROSITE" id="PS50943">
    <property type="entry name" value="HTH_CROC1"/>
    <property type="match status" value="1"/>
</dbReference>
<dbReference type="InterPro" id="IPR002182">
    <property type="entry name" value="NB-ARC"/>
</dbReference>
<dbReference type="RefSeq" id="WP_220191528.1">
    <property type="nucleotide sequence ID" value="NZ_BNJF01000001.1"/>
</dbReference>
<dbReference type="Pfam" id="PF01381">
    <property type="entry name" value="HTH_3"/>
    <property type="match status" value="1"/>
</dbReference>
<dbReference type="CDD" id="cd00093">
    <property type="entry name" value="HTH_XRE"/>
    <property type="match status" value="1"/>
</dbReference>
<dbReference type="PRINTS" id="PR00364">
    <property type="entry name" value="DISEASERSIST"/>
</dbReference>
<feature type="region of interest" description="Disordered" evidence="2">
    <location>
        <begin position="1"/>
        <end position="22"/>
    </location>
</feature>
<gene>
    <name evidence="4" type="ORF">KSX_00840</name>
</gene>
<sequence length="977" mass="107897">MKKPTQITPNPRLKQARLSRGWSQEDVAREVGTDAFTVGRWERGVTIPSTHFRPKLCALFNMSATELGLVPQEMEEKEELSSQTPKPLLDPAIPPPPAGETGLIGRDGVLRQINQQLLTKKQVALSALNGLPGVGKTALATALAHDEEIQAHFSDGILWAGLGPQPDILGLLSRWGSMLGCAPVDLAQRSKPEAWAASIHAAIGQRHILLIIDDVWDFADALALQIGGNNSAHLITTRIPAIARRFSSEGTIIIRELGSNESRLLLTRLAPDAVQSEPQETLALIGAVGGLPLALTLLGNFLRTQAHSGQPRRIHAALERLRRADERLHLTEPQALIGSHPSLEVGTPLSLQVAIGISVQQISSDARTTLGALAVFSPKPNTFSEEAAMEVSAMPVETLDELSDAGLLESSGPERYTLHQTIADYAVTLLSETTARERLATYYVRHTKKHWLDYAELDRENHNILTALEAAYTLSMQQSLVQGTHAFAPFLITRGLYAVAETLLQRSLAAARTLAIPSEQVRAQFHLGKIAELRSNYIEAHATWQNALPLAREHADISGSAKILRELGNLAHSQGEPEQARQFLSQALEAQIQIGDQLGAAETQCTLGDLIADQGQPENAHTLYTAALTIFRQMGDQRGTALVLGKLGVLAREQSQPELARQLYDKALTIFRQIGDQNNLGRLLINLGNLTREQGRPELARQFYEEALEINQRTENRRALAFTILNLGSLASDQGQFEQARQLFYEVIPIFRQLQNQRNLAMTLQGLGCQEIAEGQLDLAREHLDEALTLFRKIHDQRQTSLTAREFGALARMQGQLKEAHLLLAEALTILEQLGDQREAAVARQEMGTLARLEGHPEKAHILLTLALTEMRQMQDRRNAPRALRELGELAWQEDHMEQALHYLLSALVGMKLMQWYEGPEVETQLRRLHMRLGTQLFLTLVHQLTHTTPEPAYGISPEIWSATIQQIMDGIINGPS</sequence>
<keyword evidence="5" id="KW-1185">Reference proteome</keyword>
<evidence type="ECO:0000313" key="5">
    <source>
        <dbReference type="Proteomes" id="UP000612362"/>
    </source>
</evidence>
<dbReference type="Pfam" id="PF13374">
    <property type="entry name" value="TPR_10"/>
    <property type="match status" value="1"/>
</dbReference>
<dbReference type="GO" id="GO:0003677">
    <property type="term" value="F:DNA binding"/>
    <property type="evidence" value="ECO:0007669"/>
    <property type="project" value="InterPro"/>
</dbReference>